<evidence type="ECO:0000256" key="1">
    <source>
        <dbReference type="ARBA" id="ARBA00023136"/>
    </source>
</evidence>
<dbReference type="InterPro" id="IPR007443">
    <property type="entry name" value="LpoA"/>
</dbReference>
<comment type="caution">
    <text evidence="2">The sequence shown here is derived from an EMBL/GenBank/DDBJ whole genome shotgun (WGS) entry which is preliminary data.</text>
</comment>
<dbReference type="GO" id="GO:0030234">
    <property type="term" value="F:enzyme regulator activity"/>
    <property type="evidence" value="ECO:0007669"/>
    <property type="project" value="TreeGrafter"/>
</dbReference>
<evidence type="ECO:0000313" key="3">
    <source>
        <dbReference type="Proteomes" id="UP000281084"/>
    </source>
</evidence>
<dbReference type="SUPFAM" id="SSF53822">
    <property type="entry name" value="Periplasmic binding protein-like I"/>
    <property type="match status" value="1"/>
</dbReference>
<evidence type="ECO:0000313" key="2">
    <source>
        <dbReference type="EMBL" id="RKG55728.1"/>
    </source>
</evidence>
<dbReference type="RefSeq" id="WP_120366561.1">
    <property type="nucleotide sequence ID" value="NZ_RAXZ01000001.1"/>
</dbReference>
<dbReference type="Gene3D" id="3.40.50.2300">
    <property type="match status" value="2"/>
</dbReference>
<dbReference type="InterPro" id="IPR028082">
    <property type="entry name" value="Peripla_BP_I"/>
</dbReference>
<reference evidence="2 3" key="1">
    <citation type="submission" date="2018-09" db="EMBL/GenBank/DDBJ databases">
        <title>The draft genome of Acinetobacter spp. strains.</title>
        <authorList>
            <person name="Qin J."/>
            <person name="Feng Y."/>
            <person name="Zong Z."/>
        </authorList>
    </citation>
    <scope>NUCLEOTIDE SEQUENCE [LARGE SCALE GENOMIC DNA]</scope>
    <source>
        <strain evidence="2 3">WCHAc060002</strain>
    </source>
</reference>
<dbReference type="GO" id="GO:0031241">
    <property type="term" value="C:periplasmic side of cell outer membrane"/>
    <property type="evidence" value="ECO:0007669"/>
    <property type="project" value="TreeGrafter"/>
</dbReference>
<dbReference type="PANTHER" id="PTHR38038:SF1">
    <property type="entry name" value="PENICILLIN-BINDING PROTEIN ACTIVATOR LPOA"/>
    <property type="match status" value="1"/>
</dbReference>
<dbReference type="PANTHER" id="PTHR38038">
    <property type="entry name" value="PENICILLIN-BINDING PROTEIN ACTIVATOR LPOA"/>
    <property type="match status" value="1"/>
</dbReference>
<protein>
    <recommendedName>
        <fullName evidence="4">Penicillin-binding protein activator</fullName>
    </recommendedName>
</protein>
<dbReference type="AlphaFoldDB" id="A0A3A8GB12"/>
<dbReference type="GO" id="GO:0009252">
    <property type="term" value="P:peptidoglycan biosynthetic process"/>
    <property type="evidence" value="ECO:0007669"/>
    <property type="project" value="TreeGrafter"/>
</dbReference>
<organism evidence="2 3">
    <name type="scientific">Acinetobacter cumulans</name>
    <dbReference type="NCBI Taxonomy" id="2136182"/>
    <lineage>
        <taxon>Bacteria</taxon>
        <taxon>Pseudomonadati</taxon>
        <taxon>Pseudomonadota</taxon>
        <taxon>Gammaproteobacteria</taxon>
        <taxon>Moraxellales</taxon>
        <taxon>Moraxellaceae</taxon>
        <taxon>Acinetobacter</taxon>
    </lineage>
</organism>
<gene>
    <name evidence="2" type="ORF">D7V64_01125</name>
</gene>
<name>A0A3A8GB12_9GAMM</name>
<dbReference type="Pfam" id="PF04348">
    <property type="entry name" value="LppC"/>
    <property type="match status" value="2"/>
</dbReference>
<sequence length="316" mass="34870">MWNIRPNNKNKILVTTILVGAVSYAQAEVLVILPESGPMARAANSIKQGFMSAYQASGSKVPVKFVNTDQTSMPALLKKNVNAKTQMIVGPLARSEVDALIKAKPKLKVLALNEGTLLASNVLQFSLAKKDDASALARVMKQDQIEDILVLRQSGTESENELFLMALMTKTELPIHVLEQQPKTLKKGQALVLLGNNEWLLSLKSLPKKNIYTLSNALEQHKPLPLGIKFCDAPALFEPDWEDMKQAYAQQAVGLPYQRLLAFGGDAWQISALYLKTPKMKTANFEGRTGQLSLNGNQIQRTPHCYAYQAKGLKQI</sequence>
<accession>A0A3A8GB12</accession>
<dbReference type="EMBL" id="RAXZ01000001">
    <property type="protein sequence ID" value="RKG55728.1"/>
    <property type="molecule type" value="Genomic_DNA"/>
</dbReference>
<keyword evidence="1" id="KW-0472">Membrane</keyword>
<proteinExistence type="predicted"/>
<dbReference type="Proteomes" id="UP000281084">
    <property type="component" value="Unassembled WGS sequence"/>
</dbReference>
<evidence type="ECO:0008006" key="4">
    <source>
        <dbReference type="Google" id="ProtNLM"/>
    </source>
</evidence>